<dbReference type="AlphaFoldDB" id="A0A1M5P2Y4"/>
<sequence length="141" mass="13954">MSAGTPGRDGPGRGGRPVPRPAPLLVATLLGFLLGLWALLYAALLFSAARSDGVLAAIAAVWLGITVLCVAGGVQALTGRGGRLLAAGGVAVAALSLLGVVTSVLDGTLAVWPLVLAAAGAGVVVLLNRPASREFLSRPRA</sequence>
<evidence type="ECO:0000256" key="1">
    <source>
        <dbReference type="SAM" id="Phobius"/>
    </source>
</evidence>
<organism evidence="2 3">
    <name type="scientific">Geodermatophilus nigrescens</name>
    <dbReference type="NCBI Taxonomy" id="1070870"/>
    <lineage>
        <taxon>Bacteria</taxon>
        <taxon>Bacillati</taxon>
        <taxon>Actinomycetota</taxon>
        <taxon>Actinomycetes</taxon>
        <taxon>Geodermatophilales</taxon>
        <taxon>Geodermatophilaceae</taxon>
        <taxon>Geodermatophilus</taxon>
    </lineage>
</organism>
<feature type="transmembrane region" description="Helical" evidence="1">
    <location>
        <begin position="110"/>
        <end position="128"/>
    </location>
</feature>
<dbReference type="EMBL" id="FQVX01000003">
    <property type="protein sequence ID" value="SHG95759.1"/>
    <property type="molecule type" value="Genomic_DNA"/>
</dbReference>
<keyword evidence="3" id="KW-1185">Reference proteome</keyword>
<dbReference type="STRING" id="1070870.SAMN05444351_3764"/>
<dbReference type="Proteomes" id="UP000184471">
    <property type="component" value="Unassembled WGS sequence"/>
</dbReference>
<feature type="transmembrane region" description="Helical" evidence="1">
    <location>
        <begin position="54"/>
        <end position="77"/>
    </location>
</feature>
<name>A0A1M5P2Y4_9ACTN</name>
<dbReference type="RefSeq" id="WP_073421768.1">
    <property type="nucleotide sequence ID" value="NZ_FQVX01000003.1"/>
</dbReference>
<gene>
    <name evidence="2" type="ORF">SAMN05444351_3764</name>
</gene>
<keyword evidence="1" id="KW-0472">Membrane</keyword>
<protein>
    <submittedName>
        <fullName evidence="2">Uncharacterized protein</fullName>
    </submittedName>
</protein>
<proteinExistence type="predicted"/>
<feature type="transmembrane region" description="Helical" evidence="1">
    <location>
        <begin position="84"/>
        <end position="104"/>
    </location>
</feature>
<keyword evidence="1" id="KW-0812">Transmembrane</keyword>
<reference evidence="2 3" key="1">
    <citation type="submission" date="2016-11" db="EMBL/GenBank/DDBJ databases">
        <authorList>
            <person name="Jaros S."/>
            <person name="Januszkiewicz K."/>
            <person name="Wedrychowicz H."/>
        </authorList>
    </citation>
    <scope>NUCLEOTIDE SEQUENCE [LARGE SCALE GENOMIC DNA]</scope>
    <source>
        <strain evidence="2 3">DSM 45408</strain>
    </source>
</reference>
<feature type="transmembrane region" description="Helical" evidence="1">
    <location>
        <begin position="24"/>
        <end position="48"/>
    </location>
</feature>
<keyword evidence="1" id="KW-1133">Transmembrane helix</keyword>
<accession>A0A1M5P2Y4</accession>
<evidence type="ECO:0000313" key="2">
    <source>
        <dbReference type="EMBL" id="SHG95759.1"/>
    </source>
</evidence>
<evidence type="ECO:0000313" key="3">
    <source>
        <dbReference type="Proteomes" id="UP000184471"/>
    </source>
</evidence>